<accession>A0A133UA80</accession>
<evidence type="ECO:0000313" key="1">
    <source>
        <dbReference type="EMBL" id="KXA91112.1"/>
    </source>
</evidence>
<reference evidence="1 2" key="1">
    <citation type="journal article" date="2016" name="Sci. Rep.">
        <title>Metabolic traits of an uncultured archaeal lineage -MSBL1- from brine pools of the Red Sea.</title>
        <authorList>
            <person name="Mwirichia R."/>
            <person name="Alam I."/>
            <person name="Rashid M."/>
            <person name="Vinu M."/>
            <person name="Ba-Alawi W."/>
            <person name="Anthony Kamau A."/>
            <person name="Kamanda Ngugi D."/>
            <person name="Goker M."/>
            <person name="Klenk H.P."/>
            <person name="Bajic V."/>
            <person name="Stingl U."/>
        </authorList>
    </citation>
    <scope>NUCLEOTIDE SEQUENCE [LARGE SCALE GENOMIC DNA]</scope>
    <source>
        <strain evidence="1">SCGC-AAA259D18</strain>
    </source>
</reference>
<dbReference type="Proteomes" id="UP000070195">
    <property type="component" value="Unassembled WGS sequence"/>
</dbReference>
<sequence>MADGKNKNEETSREILSTLAKEGAFKIMKEATSKLISRRGTPMKLNLTKRQYYTRLRNLKSHNLVKKEGEGYVQTEFGERVYELVSSLKKASEVNAKNDIEDLNSKFTIPNLSEGSETLIKRYDALVEKTLKLLEDAKSEVLLASRYIDYRVTKNILKLDSSVTLKIIGREFSSIEGINFFRALTSPEKLKQALKLAQDHTRIVKRLPYTFVIRDQEFAIVEVVNHLSPNDFFLAITLEDEQICAELVKYFENLFEMSDRTPLSSNEKPSLKNLLTLLKD</sequence>
<keyword evidence="2" id="KW-1185">Reference proteome</keyword>
<evidence type="ECO:0000313" key="2">
    <source>
        <dbReference type="Proteomes" id="UP000070195"/>
    </source>
</evidence>
<organism evidence="1 2">
    <name type="scientific">candidate division MSBL1 archaeon SCGC-AAA259D18</name>
    <dbReference type="NCBI Taxonomy" id="1698262"/>
    <lineage>
        <taxon>Archaea</taxon>
        <taxon>Methanobacteriati</taxon>
        <taxon>Methanobacteriota</taxon>
        <taxon>candidate division MSBL1</taxon>
    </lineage>
</organism>
<dbReference type="AlphaFoldDB" id="A0A133UA80"/>
<gene>
    <name evidence="1" type="ORF">AKJ63_01880</name>
</gene>
<proteinExistence type="predicted"/>
<dbReference type="EMBL" id="LHXM01000035">
    <property type="protein sequence ID" value="KXA91112.1"/>
    <property type="molecule type" value="Genomic_DNA"/>
</dbReference>
<protein>
    <submittedName>
        <fullName evidence="1">Uncharacterized protein</fullName>
    </submittedName>
</protein>
<comment type="caution">
    <text evidence="1">The sequence shown here is derived from an EMBL/GenBank/DDBJ whole genome shotgun (WGS) entry which is preliminary data.</text>
</comment>
<name>A0A133UA80_9EURY</name>